<dbReference type="EMBL" id="LAZR01005972">
    <property type="protein sequence ID" value="KKM95698.1"/>
    <property type="molecule type" value="Genomic_DNA"/>
</dbReference>
<reference evidence="2" key="1">
    <citation type="journal article" date="2015" name="Nature">
        <title>Complex archaea that bridge the gap between prokaryotes and eukaryotes.</title>
        <authorList>
            <person name="Spang A."/>
            <person name="Saw J.H."/>
            <person name="Jorgensen S.L."/>
            <person name="Zaremba-Niedzwiedzka K."/>
            <person name="Martijn J."/>
            <person name="Lind A.E."/>
            <person name="van Eijk R."/>
            <person name="Schleper C."/>
            <person name="Guy L."/>
            <person name="Ettema T.J."/>
        </authorList>
    </citation>
    <scope>NUCLEOTIDE SEQUENCE</scope>
</reference>
<gene>
    <name evidence="2" type="ORF">LCGC14_1185570</name>
</gene>
<organism evidence="2">
    <name type="scientific">marine sediment metagenome</name>
    <dbReference type="NCBI Taxonomy" id="412755"/>
    <lineage>
        <taxon>unclassified sequences</taxon>
        <taxon>metagenomes</taxon>
        <taxon>ecological metagenomes</taxon>
    </lineage>
</organism>
<protein>
    <recommendedName>
        <fullName evidence="1">YspA cpYpsA-related SLOG domain-containing protein</fullName>
    </recommendedName>
</protein>
<dbReference type="SUPFAM" id="SSF102405">
    <property type="entry name" value="MCP/YpsA-like"/>
    <property type="match status" value="1"/>
</dbReference>
<accession>A0A0F9LQP9</accession>
<dbReference type="Pfam" id="PF10686">
    <property type="entry name" value="YAcAr"/>
    <property type="match status" value="1"/>
</dbReference>
<name>A0A0F9LQP9_9ZZZZ</name>
<dbReference type="InterPro" id="IPR019627">
    <property type="entry name" value="YAcAr"/>
</dbReference>
<proteinExistence type="predicted"/>
<evidence type="ECO:0000259" key="1">
    <source>
        <dbReference type="Pfam" id="PF10686"/>
    </source>
</evidence>
<feature type="domain" description="YspA cpYpsA-related SLOG" evidence="1">
    <location>
        <begin position="1"/>
        <end position="66"/>
    </location>
</feature>
<sequence length="112" mass="12498">MKLIIAGGRDYTFSPANLLNLNKLSKRVGVDEVVSGHARGADTCGEEWAISLDIPVKVFPADWEKYGKQAGFIRNAEMAQYADAVVLFPGGKGTEHMYNIARKHKLTIYNWR</sequence>
<comment type="caution">
    <text evidence="2">The sequence shown here is derived from an EMBL/GenBank/DDBJ whole genome shotgun (WGS) entry which is preliminary data.</text>
</comment>
<dbReference type="AlphaFoldDB" id="A0A0F9LQP9"/>
<evidence type="ECO:0000313" key="2">
    <source>
        <dbReference type="EMBL" id="KKM95698.1"/>
    </source>
</evidence>